<name>A0A919IE40_9ACTN</name>
<evidence type="ECO:0000313" key="2">
    <source>
        <dbReference type="Proteomes" id="UP000619479"/>
    </source>
</evidence>
<reference evidence="1" key="1">
    <citation type="submission" date="2021-01" db="EMBL/GenBank/DDBJ databases">
        <title>Whole genome shotgun sequence of Actinoplanes cyaneus NBRC 14990.</title>
        <authorList>
            <person name="Komaki H."/>
            <person name="Tamura T."/>
        </authorList>
    </citation>
    <scope>NUCLEOTIDE SEQUENCE</scope>
    <source>
        <strain evidence="1">NBRC 14990</strain>
    </source>
</reference>
<comment type="caution">
    <text evidence="1">The sequence shown here is derived from an EMBL/GenBank/DDBJ whole genome shotgun (WGS) entry which is preliminary data.</text>
</comment>
<gene>
    <name evidence="1" type="ORF">Acy02nite_17690</name>
</gene>
<dbReference type="AlphaFoldDB" id="A0A919IE40"/>
<dbReference type="EMBL" id="BOMH01000014">
    <property type="protein sequence ID" value="GID63888.1"/>
    <property type="molecule type" value="Genomic_DNA"/>
</dbReference>
<evidence type="ECO:0000313" key="1">
    <source>
        <dbReference type="EMBL" id="GID63888.1"/>
    </source>
</evidence>
<accession>A0A919IE40</accession>
<sequence length="66" mass="7122">MSASFGSVVPLREDEILAATGGAKLTREHIEAIDGLAEERWIGRCAVLHDTAGNPSEIYFWGFSGD</sequence>
<dbReference type="Proteomes" id="UP000619479">
    <property type="component" value="Unassembled WGS sequence"/>
</dbReference>
<proteinExistence type="predicted"/>
<keyword evidence="2" id="KW-1185">Reference proteome</keyword>
<organism evidence="1 2">
    <name type="scientific">Actinoplanes cyaneus</name>
    <dbReference type="NCBI Taxonomy" id="52696"/>
    <lineage>
        <taxon>Bacteria</taxon>
        <taxon>Bacillati</taxon>
        <taxon>Actinomycetota</taxon>
        <taxon>Actinomycetes</taxon>
        <taxon>Micromonosporales</taxon>
        <taxon>Micromonosporaceae</taxon>
        <taxon>Actinoplanes</taxon>
    </lineage>
</organism>
<protein>
    <submittedName>
        <fullName evidence="1">Uncharacterized protein</fullName>
    </submittedName>
</protein>